<dbReference type="AlphaFoldDB" id="A3UAY3"/>
<sequence length="180" mass="21678">MNDIKLVSLSEEHLEMVRNWRNSDEVSYYMYTDKKITKKQQVEWFKNVKQSESCKYWLIEFNGNYLGLASLTDINKTLSSCYWAFYLGESSIRGAGIGGKVEFNVLKYVFEELNLNKLRCEVFEFNDKVIRMHEKYGFRREAFYREHCFKNNQWHNVVGLALLKREWLLLKNIIHEQVYK</sequence>
<dbReference type="OrthoDB" id="9799096at2"/>
<dbReference type="PROSITE" id="PS51186">
    <property type="entry name" value="GNAT"/>
    <property type="match status" value="1"/>
</dbReference>
<feature type="domain" description="N-acetyltransferase" evidence="1">
    <location>
        <begin position="4"/>
        <end position="169"/>
    </location>
</feature>
<dbReference type="STRING" id="216432.CA2559_13053"/>
<name>A3UAY3_CROAH</name>
<organism evidence="2 3">
    <name type="scientific">Croceibacter atlanticus (strain ATCC BAA-628 / JCM 21780 / CIP 108009 / IAM 15332 / KCTC 12090 / HTCC2559)</name>
    <dbReference type="NCBI Taxonomy" id="216432"/>
    <lineage>
        <taxon>Bacteria</taxon>
        <taxon>Pseudomonadati</taxon>
        <taxon>Bacteroidota</taxon>
        <taxon>Flavobacteriia</taxon>
        <taxon>Flavobacteriales</taxon>
        <taxon>Flavobacteriaceae</taxon>
        <taxon>Croceibacter</taxon>
    </lineage>
</organism>
<proteinExistence type="predicted"/>
<keyword evidence="3" id="KW-1185">Reference proteome</keyword>
<evidence type="ECO:0000313" key="2">
    <source>
        <dbReference type="EMBL" id="EAP86969.1"/>
    </source>
</evidence>
<dbReference type="SUPFAM" id="SSF55729">
    <property type="entry name" value="Acyl-CoA N-acyltransferases (Nat)"/>
    <property type="match status" value="1"/>
</dbReference>
<dbReference type="EMBL" id="CP002046">
    <property type="protein sequence ID" value="EAP86969.1"/>
    <property type="molecule type" value="Genomic_DNA"/>
</dbReference>
<dbReference type="KEGG" id="cat:CA2559_13053"/>
<dbReference type="InterPro" id="IPR020036">
    <property type="entry name" value="PseH"/>
</dbReference>
<dbReference type="PANTHER" id="PTHR43415:SF3">
    <property type="entry name" value="GNAT-FAMILY ACETYLTRANSFERASE"/>
    <property type="match status" value="1"/>
</dbReference>
<dbReference type="PANTHER" id="PTHR43415">
    <property type="entry name" value="SPERMIDINE N(1)-ACETYLTRANSFERASE"/>
    <property type="match status" value="1"/>
</dbReference>
<dbReference type="HOGENOM" id="CLU_013985_3_2_10"/>
<keyword evidence="2" id="KW-0282">Flagellum</keyword>
<dbReference type="Gene3D" id="3.40.630.30">
    <property type="match status" value="1"/>
</dbReference>
<reference evidence="2 3" key="1">
    <citation type="journal article" date="2010" name="J. Bacteriol.">
        <title>The complete genome sequence of Croceibacter atlanticus HTCC2559T.</title>
        <authorList>
            <person name="Oh H.M."/>
            <person name="Kang I."/>
            <person name="Ferriera S."/>
            <person name="Giovannoni S.J."/>
            <person name="Cho J.C."/>
        </authorList>
    </citation>
    <scope>NUCLEOTIDE SEQUENCE [LARGE SCALE GENOMIC DNA]</scope>
    <source>
        <strain evidence="3">ATCC BAA-628 / HTCC2559 / KCTC 12090</strain>
    </source>
</reference>
<dbReference type="Proteomes" id="UP000002297">
    <property type="component" value="Chromosome"/>
</dbReference>
<evidence type="ECO:0000313" key="3">
    <source>
        <dbReference type="Proteomes" id="UP000002297"/>
    </source>
</evidence>
<dbReference type="GO" id="GO:0016747">
    <property type="term" value="F:acyltransferase activity, transferring groups other than amino-acyl groups"/>
    <property type="evidence" value="ECO:0007669"/>
    <property type="project" value="InterPro"/>
</dbReference>
<dbReference type="Pfam" id="PF13302">
    <property type="entry name" value="Acetyltransf_3"/>
    <property type="match status" value="1"/>
</dbReference>
<keyword evidence="2" id="KW-0969">Cilium</keyword>
<dbReference type="RefSeq" id="WP_013188350.1">
    <property type="nucleotide sequence ID" value="NC_014230.1"/>
</dbReference>
<dbReference type="InterPro" id="IPR000182">
    <property type="entry name" value="GNAT_dom"/>
</dbReference>
<dbReference type="InterPro" id="IPR016181">
    <property type="entry name" value="Acyl_CoA_acyltransferase"/>
</dbReference>
<accession>A3UAY3</accession>
<gene>
    <name evidence="2" type="ordered locus">CA2559_13053</name>
</gene>
<dbReference type="NCBIfam" id="TIGR03585">
    <property type="entry name" value="PseH"/>
    <property type="match status" value="1"/>
</dbReference>
<keyword evidence="2" id="KW-0966">Cell projection</keyword>
<dbReference type="eggNOG" id="COG1670">
    <property type="taxonomic scope" value="Bacteria"/>
</dbReference>
<evidence type="ECO:0000259" key="1">
    <source>
        <dbReference type="PROSITE" id="PS51186"/>
    </source>
</evidence>
<protein>
    <submittedName>
        <fullName evidence="2">Flagellin modification protein FlmH</fullName>
    </submittedName>
</protein>
<dbReference type="GeneID" id="89454322"/>